<evidence type="ECO:0000259" key="1">
    <source>
        <dbReference type="Pfam" id="PF20598"/>
    </source>
</evidence>
<evidence type="ECO:0000313" key="3">
    <source>
        <dbReference type="Proteomes" id="UP001231616"/>
    </source>
</evidence>
<dbReference type="Pfam" id="PF20598">
    <property type="entry name" value="DUF6795"/>
    <property type="match status" value="1"/>
</dbReference>
<proteinExistence type="predicted"/>
<dbReference type="Proteomes" id="UP001231616">
    <property type="component" value="Unassembled WGS sequence"/>
</dbReference>
<comment type="caution">
    <text evidence="2">The sequence shown here is derived from an EMBL/GenBank/DDBJ whole genome shotgun (WGS) entry which is preliminary data.</text>
</comment>
<protein>
    <recommendedName>
        <fullName evidence="1">DUF6795 domain-containing protein</fullName>
    </recommendedName>
</protein>
<gene>
    <name evidence="2" type="ORF">Q3O60_10820</name>
</gene>
<reference evidence="2 3" key="1">
    <citation type="submission" date="2023-08" db="EMBL/GenBank/DDBJ databases">
        <authorList>
            <person name="Joshi A."/>
            <person name="Thite S."/>
        </authorList>
    </citation>
    <scope>NUCLEOTIDE SEQUENCE [LARGE SCALE GENOMIC DNA]</scope>
    <source>
        <strain evidence="2 3">AC40</strain>
    </source>
</reference>
<keyword evidence="3" id="KW-1185">Reference proteome</keyword>
<organism evidence="2 3">
    <name type="scientific">Alkalimonas collagenimarina</name>
    <dbReference type="NCBI Taxonomy" id="400390"/>
    <lineage>
        <taxon>Bacteria</taxon>
        <taxon>Pseudomonadati</taxon>
        <taxon>Pseudomonadota</taxon>
        <taxon>Gammaproteobacteria</taxon>
        <taxon>Alkalimonas</taxon>
    </lineage>
</organism>
<dbReference type="EMBL" id="JAUZVZ010000013">
    <property type="protein sequence ID" value="MDP4536683.1"/>
    <property type="molecule type" value="Genomic_DNA"/>
</dbReference>
<name>A0ABT9H080_9GAMM</name>
<dbReference type="InterPro" id="IPR046474">
    <property type="entry name" value="DUF6795"/>
</dbReference>
<evidence type="ECO:0000313" key="2">
    <source>
        <dbReference type="EMBL" id="MDP4536683.1"/>
    </source>
</evidence>
<sequence length="204" mass="23328">MLGWQLINRKAIAVSLGLLMLMVATNVEAGVFGWLKRTEIQWSPEIRGVLFNHGEPVTNREVKRRLYYEGKERYDSVTTDANGHFYFPRKTLKVRRVLFDVSVALELYVVDSPNAGDEDIIFDVSFLNDLNYQSLDLVASDIRCELTAEAKVDELKNLEIPGDSAPNIRSKCTFAHANIALYSDEEIEQQRLELERIIDNQEGF</sequence>
<dbReference type="RefSeq" id="WP_305893948.1">
    <property type="nucleotide sequence ID" value="NZ_JAUZVZ010000013.1"/>
</dbReference>
<accession>A0ABT9H080</accession>
<feature type="domain" description="DUF6795" evidence="1">
    <location>
        <begin position="46"/>
        <end position="149"/>
    </location>
</feature>